<dbReference type="RefSeq" id="WP_183338634.1">
    <property type="nucleotide sequence ID" value="NZ_JACHNU010000001.1"/>
</dbReference>
<protein>
    <submittedName>
        <fullName evidence="5">Peptidoglycan/xylan/chitin deacetylase (PgdA/CDA1 family)</fullName>
    </submittedName>
</protein>
<gene>
    <name evidence="5" type="ORF">BDZ31_000491</name>
</gene>
<evidence type="ECO:0000313" key="5">
    <source>
        <dbReference type="EMBL" id="MBB4660918.1"/>
    </source>
</evidence>
<feature type="domain" description="NodB homology" evidence="4">
    <location>
        <begin position="145"/>
        <end position="308"/>
    </location>
</feature>
<dbReference type="Gene3D" id="3.20.20.370">
    <property type="entry name" value="Glycoside hydrolase/deacetylase"/>
    <property type="match status" value="1"/>
</dbReference>
<dbReference type="InterPro" id="IPR011330">
    <property type="entry name" value="Glyco_hydro/deAcase_b/a-brl"/>
</dbReference>
<dbReference type="GO" id="GO:0005975">
    <property type="term" value="P:carbohydrate metabolic process"/>
    <property type="evidence" value="ECO:0007669"/>
    <property type="project" value="InterPro"/>
</dbReference>
<reference evidence="5 6" key="1">
    <citation type="submission" date="2020-08" db="EMBL/GenBank/DDBJ databases">
        <title>Genomic Encyclopedia of Archaeal and Bacterial Type Strains, Phase II (KMG-II): from individual species to whole genera.</title>
        <authorList>
            <person name="Goeker M."/>
        </authorList>
    </citation>
    <scope>NUCLEOTIDE SEQUENCE [LARGE SCALE GENOMIC DNA]</scope>
    <source>
        <strain evidence="5 6">DSM 23288</strain>
    </source>
</reference>
<dbReference type="SUPFAM" id="SSF88713">
    <property type="entry name" value="Glycoside hydrolase/deacetylase"/>
    <property type="match status" value="1"/>
</dbReference>
<evidence type="ECO:0000259" key="4">
    <source>
        <dbReference type="PROSITE" id="PS51677"/>
    </source>
</evidence>
<name>A0A840IA24_9ACTN</name>
<dbReference type="AlphaFoldDB" id="A0A840IA24"/>
<evidence type="ECO:0000256" key="1">
    <source>
        <dbReference type="ARBA" id="ARBA00004613"/>
    </source>
</evidence>
<dbReference type="Proteomes" id="UP000585272">
    <property type="component" value="Unassembled WGS sequence"/>
</dbReference>
<keyword evidence="6" id="KW-1185">Reference proteome</keyword>
<dbReference type="InterPro" id="IPR002509">
    <property type="entry name" value="NODB_dom"/>
</dbReference>
<sequence>MSGTPPHIMRRRVAALLVIAAAIAAVVALVVAVTAGDDTPTAHAVATTAAREDGVRANARRAPPSGPADPTTRRDMGRPGPPRPVPILMYHVTTDPPADAPFPDLYVSRSEFEDQMTALRDAGYVAVTQSEVWAAWHRGGPLPARAVVVSIDDGYRSNYLNARPILARLGWPAVLNLKLGNLHEPDYGVTPGQVRELIALGWEIGSHTIDHPDLTTVDAAALAREVGESRRRLQRAFGVPVDFFCYPAGRYDDAVIAAVEQAGYLGATTVNPGLASPEAGARFVLNRVRVSSGRSGASLVAELRDLGA</sequence>
<comment type="caution">
    <text evidence="5">The sequence shown here is derived from an EMBL/GenBank/DDBJ whole genome shotgun (WGS) entry which is preliminary data.</text>
</comment>
<dbReference type="Pfam" id="PF01522">
    <property type="entry name" value="Polysacc_deac_1"/>
    <property type="match status" value="1"/>
</dbReference>
<organism evidence="5 6">
    <name type="scientific">Conexibacter arvalis</name>
    <dbReference type="NCBI Taxonomy" id="912552"/>
    <lineage>
        <taxon>Bacteria</taxon>
        <taxon>Bacillati</taxon>
        <taxon>Actinomycetota</taxon>
        <taxon>Thermoleophilia</taxon>
        <taxon>Solirubrobacterales</taxon>
        <taxon>Conexibacteraceae</taxon>
        <taxon>Conexibacter</taxon>
    </lineage>
</organism>
<evidence type="ECO:0000313" key="6">
    <source>
        <dbReference type="Proteomes" id="UP000585272"/>
    </source>
</evidence>
<comment type="subcellular location">
    <subcellularLocation>
        <location evidence="1">Secreted</location>
    </subcellularLocation>
</comment>
<feature type="region of interest" description="Disordered" evidence="3">
    <location>
        <begin position="46"/>
        <end position="84"/>
    </location>
</feature>
<evidence type="ECO:0000256" key="2">
    <source>
        <dbReference type="ARBA" id="ARBA00022729"/>
    </source>
</evidence>
<dbReference type="InterPro" id="IPR051398">
    <property type="entry name" value="Polysacch_Deacetylase"/>
</dbReference>
<accession>A0A840IA24</accession>
<evidence type="ECO:0000256" key="3">
    <source>
        <dbReference type="SAM" id="MobiDB-lite"/>
    </source>
</evidence>
<dbReference type="EMBL" id="JACHNU010000001">
    <property type="protein sequence ID" value="MBB4660918.1"/>
    <property type="molecule type" value="Genomic_DNA"/>
</dbReference>
<dbReference type="CDD" id="cd10918">
    <property type="entry name" value="CE4_NodB_like_5s_6s"/>
    <property type="match status" value="1"/>
</dbReference>
<dbReference type="GO" id="GO:0005576">
    <property type="term" value="C:extracellular region"/>
    <property type="evidence" value="ECO:0007669"/>
    <property type="project" value="UniProtKB-SubCell"/>
</dbReference>
<dbReference type="PANTHER" id="PTHR34216:SF3">
    <property type="entry name" value="POLY-BETA-1,6-N-ACETYL-D-GLUCOSAMINE N-DEACETYLASE"/>
    <property type="match status" value="1"/>
</dbReference>
<dbReference type="PANTHER" id="PTHR34216">
    <property type="match status" value="1"/>
</dbReference>
<proteinExistence type="predicted"/>
<dbReference type="GO" id="GO:0016810">
    <property type="term" value="F:hydrolase activity, acting on carbon-nitrogen (but not peptide) bonds"/>
    <property type="evidence" value="ECO:0007669"/>
    <property type="project" value="InterPro"/>
</dbReference>
<keyword evidence="2" id="KW-0732">Signal</keyword>
<dbReference type="PROSITE" id="PS51677">
    <property type="entry name" value="NODB"/>
    <property type="match status" value="1"/>
</dbReference>